<dbReference type="KEGG" id="arev:RVR_2024"/>
<reference evidence="1 2" key="3">
    <citation type="journal article" date="2011" name="Nat. Chem. Biol.">
        <title>Reveromycin A biosynthesis uses RevG and RevJ for stereospecific spiroacetal formation.</title>
        <authorList>
            <person name="Takahashi S."/>
            <person name="Toyoda A."/>
            <person name="Sekiyama Y."/>
            <person name="Takagi H."/>
            <person name="Nogawa T."/>
            <person name="Uramoto M."/>
            <person name="Suzuki R."/>
            <person name="Koshino H."/>
            <person name="Kumano T."/>
            <person name="Panthee S."/>
            <person name="Dairi T."/>
            <person name="Ishikawa J."/>
            <person name="Ikeda H."/>
            <person name="Sakaki Y."/>
            <person name="Osada H."/>
        </authorList>
    </citation>
    <scope>NUCLEOTIDE SEQUENCE [LARGE SCALE GENOMIC DNA]</scope>
    <source>
        <strain evidence="1 2">SN-593</strain>
    </source>
</reference>
<protein>
    <submittedName>
        <fullName evidence="1">Uncharacterized protein</fullName>
    </submittedName>
</protein>
<dbReference type="Proteomes" id="UP000595703">
    <property type="component" value="Chromosome"/>
</dbReference>
<accession>A0A7U3VMH4</accession>
<reference evidence="1 2" key="1">
    <citation type="journal article" date="2010" name="J. Bacteriol.">
        <title>Biochemical characterization of a novel indole prenyltransferase from Streptomyces sp. SN-593.</title>
        <authorList>
            <person name="Takahashi S."/>
            <person name="Takagi H."/>
            <person name="Toyoda A."/>
            <person name="Uramoto M."/>
            <person name="Nogawa T."/>
            <person name="Ueki M."/>
            <person name="Sakaki Y."/>
            <person name="Osada H."/>
        </authorList>
    </citation>
    <scope>NUCLEOTIDE SEQUENCE [LARGE SCALE GENOMIC DNA]</scope>
    <source>
        <strain evidence="1 2">SN-593</strain>
    </source>
</reference>
<gene>
    <name evidence="1" type="ORF">RVR_2024</name>
</gene>
<dbReference type="EMBL" id="AP018365">
    <property type="protein sequence ID" value="BBA96635.1"/>
    <property type="molecule type" value="Genomic_DNA"/>
</dbReference>
<reference evidence="1 2" key="4">
    <citation type="journal article" date="2020" name="Sci. Rep.">
        <title>beta-carboline chemical signals induce reveromycin production through a LuxR family regulator in Streptomyces sp. SN-593.</title>
        <authorList>
            <person name="Panthee S."/>
            <person name="Kito N."/>
            <person name="Hayashi T."/>
            <person name="Shimizu T."/>
            <person name="Ishikawa J."/>
            <person name="Hamamoto H."/>
            <person name="Osada H."/>
            <person name="Takahashi S."/>
        </authorList>
    </citation>
    <scope>NUCLEOTIDE SEQUENCE [LARGE SCALE GENOMIC DNA]</scope>
    <source>
        <strain evidence="1 2">SN-593</strain>
    </source>
</reference>
<evidence type="ECO:0000313" key="2">
    <source>
        <dbReference type="Proteomes" id="UP000595703"/>
    </source>
</evidence>
<dbReference type="AlphaFoldDB" id="A0A7U3VMH4"/>
<proteinExistence type="predicted"/>
<reference evidence="1 2" key="2">
    <citation type="journal article" date="2011" name="J. Antibiot.">
        <title>Furaquinocins I and J: novel polyketide isoprenoid hybrid compounds from Streptomyces reveromyceticus SN-593.</title>
        <authorList>
            <person name="Panthee S."/>
            <person name="Takahashi S."/>
            <person name="Takagi H."/>
            <person name="Nogawa T."/>
            <person name="Oowada E."/>
            <person name="Uramoto M."/>
            <person name="Osada H."/>
        </authorList>
    </citation>
    <scope>NUCLEOTIDE SEQUENCE [LARGE SCALE GENOMIC DNA]</scope>
    <source>
        <strain evidence="1 2">SN-593</strain>
    </source>
</reference>
<name>A0A7U3VMH4_9ACTN</name>
<evidence type="ECO:0000313" key="1">
    <source>
        <dbReference type="EMBL" id="BBA96635.1"/>
    </source>
</evidence>
<dbReference type="RefSeq" id="WP_202233042.1">
    <property type="nucleotide sequence ID" value="NZ_AP018365.1"/>
</dbReference>
<keyword evidence="2" id="KW-1185">Reference proteome</keyword>
<sequence>MAESKADKDPRAERRVRRLTREIHAFGRAHGGAEAQIAYLGERGARIVLVGEDGAWGDLVAPTHELARRAVEASGLSVHEAFDGELAAKVRTGPYEWTRMAGIQIGGRASA</sequence>
<organism evidence="1 2">
    <name type="scientific">Actinacidiphila reveromycinica</name>
    <dbReference type="NCBI Taxonomy" id="659352"/>
    <lineage>
        <taxon>Bacteria</taxon>
        <taxon>Bacillati</taxon>
        <taxon>Actinomycetota</taxon>
        <taxon>Actinomycetes</taxon>
        <taxon>Kitasatosporales</taxon>
        <taxon>Streptomycetaceae</taxon>
        <taxon>Actinacidiphila</taxon>
    </lineage>
</organism>